<reference evidence="7" key="1">
    <citation type="journal article" date="2021" name="Nat. Commun.">
        <title>Genomic analyses provide insights into spinach domestication and the genetic basis of agronomic traits.</title>
        <authorList>
            <person name="Cai X."/>
            <person name="Sun X."/>
            <person name="Xu C."/>
            <person name="Sun H."/>
            <person name="Wang X."/>
            <person name="Ge C."/>
            <person name="Zhang Z."/>
            <person name="Wang Q."/>
            <person name="Fei Z."/>
            <person name="Jiao C."/>
            <person name="Wang Q."/>
        </authorList>
    </citation>
    <scope>NUCLEOTIDE SEQUENCE [LARGE SCALE GENOMIC DNA]</scope>
    <source>
        <strain evidence="7">cv. Varoflay</strain>
    </source>
</reference>
<dbReference type="InterPro" id="IPR010666">
    <property type="entry name" value="Znf_GRF"/>
</dbReference>
<dbReference type="PROSITE" id="PS51999">
    <property type="entry name" value="ZF_GRF"/>
    <property type="match status" value="1"/>
</dbReference>
<dbReference type="GeneID" id="130465007"/>
<evidence type="ECO:0000313" key="8">
    <source>
        <dbReference type="RefSeq" id="XP_056689702.1"/>
    </source>
</evidence>
<dbReference type="PANTHER" id="PTHR33248">
    <property type="entry name" value="ZINC ION-BINDING PROTEIN"/>
    <property type="match status" value="1"/>
</dbReference>
<reference evidence="8 9" key="2">
    <citation type="submission" date="2025-05" db="UniProtKB">
        <authorList>
            <consortium name="RefSeq"/>
        </authorList>
    </citation>
    <scope>IDENTIFICATION</scope>
    <source>
        <tissue evidence="8 9">Leaf</tissue>
    </source>
</reference>
<dbReference type="RefSeq" id="XP_056690071.1">
    <property type="nucleotide sequence ID" value="XM_056834093.1"/>
</dbReference>
<keyword evidence="5" id="KW-0175">Coiled coil</keyword>
<evidence type="ECO:0000256" key="4">
    <source>
        <dbReference type="PROSITE-ProRule" id="PRU01343"/>
    </source>
</evidence>
<keyword evidence="7" id="KW-1185">Reference proteome</keyword>
<sequence length="159" mass="17877">MSSGSPCASKKCYCGIPSKMLTSWTTDNPGRKFLTCKFSDVHTGRKGCGWFYWVDPDVVEWQRVVTNELMVEKRLLKTELRIMMTELQKLEDDKALLVAANERLERICNGGVAGMKGAEDKGQQISHSGVMFEADELMFGWMDLDADLLSDLVADLRSD</sequence>
<feature type="domain" description="GRF-type" evidence="6">
    <location>
        <begin position="12"/>
        <end position="57"/>
    </location>
</feature>
<dbReference type="Pfam" id="PF06839">
    <property type="entry name" value="Zn_ribbon_GRF"/>
    <property type="match status" value="1"/>
</dbReference>
<evidence type="ECO:0000256" key="1">
    <source>
        <dbReference type="ARBA" id="ARBA00022723"/>
    </source>
</evidence>
<gene>
    <name evidence="9" type="primary">LOC130465007</name>
    <name evidence="8" type="synonym">LOC130464248</name>
</gene>
<evidence type="ECO:0000313" key="7">
    <source>
        <dbReference type="Proteomes" id="UP000813463"/>
    </source>
</evidence>
<evidence type="ECO:0000256" key="5">
    <source>
        <dbReference type="SAM" id="Coils"/>
    </source>
</evidence>
<accession>A0ABM3R377</accession>
<keyword evidence="3" id="KW-0862">Zinc</keyword>
<protein>
    <recommendedName>
        <fullName evidence="6">GRF-type domain-containing protein</fullName>
    </recommendedName>
</protein>
<dbReference type="RefSeq" id="XP_056689702.1">
    <property type="nucleotide sequence ID" value="XM_056833724.1"/>
</dbReference>
<dbReference type="Proteomes" id="UP000813463">
    <property type="component" value="Chromosome 1"/>
</dbReference>
<keyword evidence="1" id="KW-0479">Metal-binding</keyword>
<evidence type="ECO:0000256" key="3">
    <source>
        <dbReference type="ARBA" id="ARBA00022833"/>
    </source>
</evidence>
<evidence type="ECO:0000256" key="2">
    <source>
        <dbReference type="ARBA" id="ARBA00022771"/>
    </source>
</evidence>
<keyword evidence="2 4" id="KW-0863">Zinc-finger</keyword>
<evidence type="ECO:0000259" key="6">
    <source>
        <dbReference type="PROSITE" id="PS51999"/>
    </source>
</evidence>
<name>A0ABM3R377_SPIOL</name>
<organism evidence="7 9">
    <name type="scientific">Spinacia oleracea</name>
    <name type="common">Spinach</name>
    <dbReference type="NCBI Taxonomy" id="3562"/>
    <lineage>
        <taxon>Eukaryota</taxon>
        <taxon>Viridiplantae</taxon>
        <taxon>Streptophyta</taxon>
        <taxon>Embryophyta</taxon>
        <taxon>Tracheophyta</taxon>
        <taxon>Spermatophyta</taxon>
        <taxon>Magnoliopsida</taxon>
        <taxon>eudicotyledons</taxon>
        <taxon>Gunneridae</taxon>
        <taxon>Pentapetalae</taxon>
        <taxon>Caryophyllales</taxon>
        <taxon>Chenopodiaceae</taxon>
        <taxon>Chenopodioideae</taxon>
        <taxon>Anserineae</taxon>
        <taxon>Spinacia</taxon>
    </lineage>
</organism>
<feature type="coiled-coil region" evidence="5">
    <location>
        <begin position="73"/>
        <end position="107"/>
    </location>
</feature>
<evidence type="ECO:0000313" key="9">
    <source>
        <dbReference type="RefSeq" id="XP_056690071.1"/>
    </source>
</evidence>
<proteinExistence type="predicted"/>